<name>A0A1I6QSX3_9PSEU</name>
<keyword evidence="3" id="KW-1185">Reference proteome</keyword>
<evidence type="ECO:0000256" key="1">
    <source>
        <dbReference type="SAM" id="SignalP"/>
    </source>
</evidence>
<proteinExistence type="predicted"/>
<sequence length="164" mass="16739">MSITSKFRRVASAAALSTLIGMSALVSAGAATAAEYPFCVPGDLNTSVAEIPSPNGGRLFQIEFEAKPGVSCQVEGAPSGLTFFNDNTVVDVPVIVPEPDTAEPYTIDEKHPGAAYVAMPAESPNPIPASSITFNLPAGGGISTAWPSPIEGPVRVGNIGPQVS</sequence>
<accession>A0A1I6QSX3</accession>
<dbReference type="STRING" id="95161.SAMN05660874_01819"/>
<organism evidence="2 3">
    <name type="scientific">Saccharopolyspora flava</name>
    <dbReference type="NCBI Taxonomy" id="95161"/>
    <lineage>
        <taxon>Bacteria</taxon>
        <taxon>Bacillati</taxon>
        <taxon>Actinomycetota</taxon>
        <taxon>Actinomycetes</taxon>
        <taxon>Pseudonocardiales</taxon>
        <taxon>Pseudonocardiaceae</taxon>
        <taxon>Saccharopolyspora</taxon>
    </lineage>
</organism>
<reference evidence="3" key="1">
    <citation type="submission" date="2016-10" db="EMBL/GenBank/DDBJ databases">
        <authorList>
            <person name="Varghese N."/>
            <person name="Submissions S."/>
        </authorList>
    </citation>
    <scope>NUCLEOTIDE SEQUENCE [LARGE SCALE GENOMIC DNA]</scope>
    <source>
        <strain evidence="3">DSM 44771</strain>
    </source>
</reference>
<feature type="chain" id="PRO_5011453920" description="DUF4232 domain-containing protein" evidence="1">
    <location>
        <begin position="34"/>
        <end position="164"/>
    </location>
</feature>
<dbReference type="Proteomes" id="UP000198852">
    <property type="component" value="Unassembled WGS sequence"/>
</dbReference>
<feature type="signal peptide" evidence="1">
    <location>
        <begin position="1"/>
        <end position="33"/>
    </location>
</feature>
<dbReference type="AlphaFoldDB" id="A0A1I6QSX3"/>
<dbReference type="EMBL" id="FOZX01000002">
    <property type="protein sequence ID" value="SFS55523.1"/>
    <property type="molecule type" value="Genomic_DNA"/>
</dbReference>
<evidence type="ECO:0008006" key="4">
    <source>
        <dbReference type="Google" id="ProtNLM"/>
    </source>
</evidence>
<evidence type="ECO:0000313" key="3">
    <source>
        <dbReference type="Proteomes" id="UP000198852"/>
    </source>
</evidence>
<gene>
    <name evidence="2" type="ORF">SAMN05660874_01819</name>
</gene>
<protein>
    <recommendedName>
        <fullName evidence="4">DUF4232 domain-containing protein</fullName>
    </recommendedName>
</protein>
<evidence type="ECO:0000313" key="2">
    <source>
        <dbReference type="EMBL" id="SFS55523.1"/>
    </source>
</evidence>
<dbReference type="RefSeq" id="WP_093415278.1">
    <property type="nucleotide sequence ID" value="NZ_FOZX01000002.1"/>
</dbReference>
<keyword evidence="1" id="KW-0732">Signal</keyword>
<dbReference type="OrthoDB" id="5185278at2"/>